<keyword evidence="5 9" id="KW-0812">Transmembrane</keyword>
<protein>
    <submittedName>
        <fullName evidence="11">TRAP transporter small permease</fullName>
    </submittedName>
</protein>
<dbReference type="RefSeq" id="WP_187558252.1">
    <property type="nucleotide sequence ID" value="NZ_JACRTP010000001.1"/>
</dbReference>
<feature type="transmembrane region" description="Helical" evidence="9">
    <location>
        <begin position="12"/>
        <end position="35"/>
    </location>
</feature>
<dbReference type="InterPro" id="IPR055348">
    <property type="entry name" value="DctQ"/>
</dbReference>
<gene>
    <name evidence="11" type="ORF">H8712_03825</name>
</gene>
<evidence type="ECO:0000259" key="10">
    <source>
        <dbReference type="Pfam" id="PF04290"/>
    </source>
</evidence>
<feature type="domain" description="Tripartite ATP-independent periplasmic transporters DctQ component" evidence="10">
    <location>
        <begin position="26"/>
        <end position="155"/>
    </location>
</feature>
<accession>A0ABR7P915</accession>
<keyword evidence="12" id="KW-1185">Reference proteome</keyword>
<evidence type="ECO:0000256" key="5">
    <source>
        <dbReference type="ARBA" id="ARBA00022692"/>
    </source>
</evidence>
<evidence type="ECO:0000256" key="8">
    <source>
        <dbReference type="ARBA" id="ARBA00038436"/>
    </source>
</evidence>
<keyword evidence="4" id="KW-0997">Cell inner membrane</keyword>
<keyword evidence="7 9" id="KW-0472">Membrane</keyword>
<comment type="caution">
    <text evidence="11">The sequence shown here is derived from an EMBL/GenBank/DDBJ whole genome shotgun (WGS) entry which is preliminary data.</text>
</comment>
<evidence type="ECO:0000256" key="6">
    <source>
        <dbReference type="ARBA" id="ARBA00022989"/>
    </source>
</evidence>
<dbReference type="InterPro" id="IPR007387">
    <property type="entry name" value="TRAP_DctQ"/>
</dbReference>
<evidence type="ECO:0000256" key="9">
    <source>
        <dbReference type="SAM" id="Phobius"/>
    </source>
</evidence>
<proteinExistence type="inferred from homology"/>
<evidence type="ECO:0000313" key="11">
    <source>
        <dbReference type="EMBL" id="MBC8627752.1"/>
    </source>
</evidence>
<comment type="subcellular location">
    <subcellularLocation>
        <location evidence="1">Cell inner membrane</location>
        <topology evidence="1">Multi-pass membrane protein</topology>
    </subcellularLocation>
</comment>
<organism evidence="11 12">
    <name type="scientific">Blautia stercoris</name>
    <dbReference type="NCBI Taxonomy" id="871664"/>
    <lineage>
        <taxon>Bacteria</taxon>
        <taxon>Bacillati</taxon>
        <taxon>Bacillota</taxon>
        <taxon>Clostridia</taxon>
        <taxon>Lachnospirales</taxon>
        <taxon>Lachnospiraceae</taxon>
        <taxon>Blautia</taxon>
    </lineage>
</organism>
<evidence type="ECO:0000256" key="1">
    <source>
        <dbReference type="ARBA" id="ARBA00004429"/>
    </source>
</evidence>
<evidence type="ECO:0000313" key="12">
    <source>
        <dbReference type="Proteomes" id="UP000661649"/>
    </source>
</evidence>
<feature type="transmembrane region" description="Helical" evidence="9">
    <location>
        <begin position="50"/>
        <end position="68"/>
    </location>
</feature>
<evidence type="ECO:0000256" key="2">
    <source>
        <dbReference type="ARBA" id="ARBA00022448"/>
    </source>
</evidence>
<dbReference type="Proteomes" id="UP000661649">
    <property type="component" value="Unassembled WGS sequence"/>
</dbReference>
<dbReference type="PANTHER" id="PTHR35011:SF2">
    <property type="entry name" value="2,3-DIKETO-L-GULONATE TRAP TRANSPORTER SMALL PERMEASE PROTEIN YIAM"/>
    <property type="match status" value="1"/>
</dbReference>
<evidence type="ECO:0000256" key="4">
    <source>
        <dbReference type="ARBA" id="ARBA00022519"/>
    </source>
</evidence>
<evidence type="ECO:0000256" key="7">
    <source>
        <dbReference type="ARBA" id="ARBA00023136"/>
    </source>
</evidence>
<feature type="transmembrane region" description="Helical" evidence="9">
    <location>
        <begin position="89"/>
        <end position="110"/>
    </location>
</feature>
<sequence length="167" mass="18458">MEAVKKIKNGMNAVLSFLCIILFAFMVCVGTYQIVTRFVFNSPSTVSEELLTYSFAWMALLSSALVFGKRDHMRMGFWADKLTGTKKKVLELVIELIVLIFAASVMVYGGSTIMKLTMTQKTASLGIPMGIIYTVVPLSGIVIVIYAILNMIELCKGNLEQPVAEEK</sequence>
<evidence type="ECO:0000256" key="3">
    <source>
        <dbReference type="ARBA" id="ARBA00022475"/>
    </source>
</evidence>
<feature type="transmembrane region" description="Helical" evidence="9">
    <location>
        <begin position="130"/>
        <end position="149"/>
    </location>
</feature>
<reference evidence="11 12" key="1">
    <citation type="submission" date="2020-08" db="EMBL/GenBank/DDBJ databases">
        <title>Genome public.</title>
        <authorList>
            <person name="Liu C."/>
            <person name="Sun Q."/>
        </authorList>
    </citation>
    <scope>NUCLEOTIDE SEQUENCE [LARGE SCALE GENOMIC DNA]</scope>
    <source>
        <strain evidence="11 12">3_YM_SP_D4_24.mj</strain>
    </source>
</reference>
<comment type="similarity">
    <text evidence="8">Belongs to the TRAP transporter small permease family.</text>
</comment>
<keyword evidence="6 9" id="KW-1133">Transmembrane helix</keyword>
<dbReference type="Pfam" id="PF04290">
    <property type="entry name" value="DctQ"/>
    <property type="match status" value="1"/>
</dbReference>
<name>A0ABR7P915_9FIRM</name>
<keyword evidence="2" id="KW-0813">Transport</keyword>
<keyword evidence="3" id="KW-1003">Cell membrane</keyword>
<dbReference type="EMBL" id="JACRTP010000001">
    <property type="protein sequence ID" value="MBC8627752.1"/>
    <property type="molecule type" value="Genomic_DNA"/>
</dbReference>
<dbReference type="PANTHER" id="PTHR35011">
    <property type="entry name" value="2,3-DIKETO-L-GULONATE TRAP TRANSPORTER SMALL PERMEASE PROTEIN YIAM"/>
    <property type="match status" value="1"/>
</dbReference>